<dbReference type="PANTHER" id="PTHR43053:SF3">
    <property type="entry name" value="ALPHA-GALACTOSIDASE C-RELATED"/>
    <property type="match status" value="1"/>
</dbReference>
<evidence type="ECO:0000256" key="4">
    <source>
        <dbReference type="ARBA" id="ARBA00023295"/>
    </source>
</evidence>
<dbReference type="InterPro" id="IPR031705">
    <property type="entry name" value="Glyco_hydro_36_C"/>
</dbReference>
<dbReference type="Gene3D" id="2.70.98.60">
    <property type="entry name" value="alpha-galactosidase from lactobacil brevis"/>
    <property type="match status" value="1"/>
</dbReference>
<dbReference type="InterPro" id="IPR038417">
    <property type="entry name" value="Alpga-gal_N_sf"/>
</dbReference>
<dbReference type="Pfam" id="PF16875">
    <property type="entry name" value="Glyco_hydro_36N"/>
    <property type="match status" value="1"/>
</dbReference>
<evidence type="ECO:0000259" key="6">
    <source>
        <dbReference type="Pfam" id="PF16875"/>
    </source>
</evidence>
<accession>A0ABW3SY25</accession>
<comment type="caution">
    <text evidence="7">The sequence shown here is derived from an EMBL/GenBank/DDBJ whole genome shotgun (WGS) entry which is preliminary data.</text>
</comment>
<evidence type="ECO:0000313" key="8">
    <source>
        <dbReference type="Proteomes" id="UP001597216"/>
    </source>
</evidence>
<dbReference type="GO" id="GO:0004557">
    <property type="term" value="F:alpha-galactosidase activity"/>
    <property type="evidence" value="ECO:0007669"/>
    <property type="project" value="UniProtKB-EC"/>
</dbReference>
<keyword evidence="3 7" id="KW-0378">Hydrolase</keyword>
<feature type="domain" description="Glycosyl hydrolase family 36 C-terminal" evidence="5">
    <location>
        <begin position="607"/>
        <end position="685"/>
    </location>
</feature>
<protein>
    <recommendedName>
        <fullName evidence="2">alpha-galactosidase</fullName>
        <ecNumber evidence="2">3.2.1.22</ecNumber>
    </recommendedName>
</protein>
<dbReference type="InterPro" id="IPR031704">
    <property type="entry name" value="Glyco_hydro_36_N"/>
</dbReference>
<name>A0ABW3SY25_9CAUL</name>
<dbReference type="Pfam" id="PF16874">
    <property type="entry name" value="Glyco_hydro_36C"/>
    <property type="match status" value="1"/>
</dbReference>
<feature type="domain" description="Glycosyl hydrolase family 36 N-terminal" evidence="6">
    <location>
        <begin position="18"/>
        <end position="248"/>
    </location>
</feature>
<evidence type="ECO:0000256" key="1">
    <source>
        <dbReference type="ARBA" id="ARBA00001255"/>
    </source>
</evidence>
<dbReference type="RefSeq" id="WP_377352443.1">
    <property type="nucleotide sequence ID" value="NZ_JBHTLQ010000005.1"/>
</dbReference>
<sequence length="700" mass="75960">MLRLDGGGQTLLIWLDAGRPKLAYWGPGLPPDLDDSAVEVLAQATLPSGGVLDAGEALDLFPEAGNGFTGHPALIAHRAGGGFVSQMRAAGYELTADGLSIELADPAAGLAVRLSLSLDPATGVAAFRARLTNTGDDALALDWMSPCALPFAAGELMMFDGRWAREFQTVRQALPTGLVLKDNRTGRTSHHAPPYMLVGEAGFSQATGEVTGAHLAWSGDARMLAERLRDGRIQLQGGELFLPGEVSLAPGETYDTPILYAARSGAGLNGLSDRFHPFVREVILGGRLKAKPRPVHFNTWEAVYFRHDLTELKALADLAAEVGAERFILDDGWFKGRNDDTTSLGDWIPDAAKYPDGLTSLIDHVRGLGLEFGLWVEPEMANLDSDLVRAHPDWLLHVDDRAQPVGRGQYVLDLTRPEVADHLFARLDALLAQHEIGYLKWDMNRDLTHAASRGRPASRRQTLAVYALIDRLRAAHPDVEIESCASGGGRADFEILKRTDRIWTSDCNDPVERQTIQQGFSIFFPPEVMGAHVGPAASHTTARRTSLMLRAYTALFGHMGIEADVRDFPDKDRTRLAEAIALHKRLRPLLHGGRVLRQDPADPGAVAGLVVAEDQALASYAQLETSPHATSAPLRLTGLEPKQTYEVTLLNQRPAPPNRFTPDLLKGQAVRTTGDLIQALGLPLPVLRAGEIAVFQLTRV</sequence>
<gene>
    <name evidence="7" type="ORF">ACFQ27_03195</name>
</gene>
<keyword evidence="4 7" id="KW-0326">Glycosidase</keyword>
<reference evidence="8" key="1">
    <citation type="journal article" date="2019" name="Int. J. Syst. Evol. Microbiol.">
        <title>The Global Catalogue of Microorganisms (GCM) 10K type strain sequencing project: providing services to taxonomists for standard genome sequencing and annotation.</title>
        <authorList>
            <consortium name="The Broad Institute Genomics Platform"/>
            <consortium name="The Broad Institute Genome Sequencing Center for Infectious Disease"/>
            <person name="Wu L."/>
            <person name="Ma J."/>
        </authorList>
    </citation>
    <scope>NUCLEOTIDE SEQUENCE [LARGE SCALE GENOMIC DNA]</scope>
    <source>
        <strain evidence="8">CCUG 55074</strain>
    </source>
</reference>
<dbReference type="EC" id="3.2.1.22" evidence="2"/>
<dbReference type="CDD" id="cd14791">
    <property type="entry name" value="GH36"/>
    <property type="match status" value="1"/>
</dbReference>
<dbReference type="Gene3D" id="3.20.20.70">
    <property type="entry name" value="Aldolase class I"/>
    <property type="match status" value="1"/>
</dbReference>
<evidence type="ECO:0000259" key="5">
    <source>
        <dbReference type="Pfam" id="PF16874"/>
    </source>
</evidence>
<evidence type="ECO:0000256" key="3">
    <source>
        <dbReference type="ARBA" id="ARBA00022801"/>
    </source>
</evidence>
<dbReference type="SUPFAM" id="SSF51445">
    <property type="entry name" value="(Trans)glycosidases"/>
    <property type="match status" value="1"/>
</dbReference>
<dbReference type="InterPro" id="IPR017853">
    <property type="entry name" value="GH"/>
</dbReference>
<dbReference type="Proteomes" id="UP001597216">
    <property type="component" value="Unassembled WGS sequence"/>
</dbReference>
<dbReference type="EMBL" id="JBHTLQ010000005">
    <property type="protein sequence ID" value="MFD1189573.1"/>
    <property type="molecule type" value="Genomic_DNA"/>
</dbReference>
<organism evidence="7 8">
    <name type="scientific">Phenylobacterium conjunctum</name>
    <dbReference type="NCBI Taxonomy" id="1298959"/>
    <lineage>
        <taxon>Bacteria</taxon>
        <taxon>Pseudomonadati</taxon>
        <taxon>Pseudomonadota</taxon>
        <taxon>Alphaproteobacteria</taxon>
        <taxon>Caulobacterales</taxon>
        <taxon>Caulobacteraceae</taxon>
        <taxon>Phenylobacterium</taxon>
    </lineage>
</organism>
<evidence type="ECO:0000256" key="2">
    <source>
        <dbReference type="ARBA" id="ARBA00012755"/>
    </source>
</evidence>
<dbReference type="PANTHER" id="PTHR43053">
    <property type="entry name" value="GLYCOSIDASE FAMILY 31"/>
    <property type="match status" value="1"/>
</dbReference>
<dbReference type="InterPro" id="IPR013785">
    <property type="entry name" value="Aldolase_TIM"/>
</dbReference>
<dbReference type="InterPro" id="IPR013780">
    <property type="entry name" value="Glyco_hydro_b"/>
</dbReference>
<dbReference type="InterPro" id="IPR002252">
    <property type="entry name" value="Glyco_hydro_36"/>
</dbReference>
<dbReference type="Gene3D" id="2.60.40.1180">
    <property type="entry name" value="Golgi alpha-mannosidase II"/>
    <property type="match status" value="1"/>
</dbReference>
<comment type="catalytic activity">
    <reaction evidence="1">
        <text>Hydrolysis of terminal, non-reducing alpha-D-galactose residues in alpha-D-galactosides, including galactose oligosaccharides, galactomannans and galactolipids.</text>
        <dbReference type="EC" id="3.2.1.22"/>
    </reaction>
</comment>
<keyword evidence="8" id="KW-1185">Reference proteome</keyword>
<dbReference type="InterPro" id="IPR050985">
    <property type="entry name" value="Alpha-glycosidase_related"/>
</dbReference>
<proteinExistence type="predicted"/>
<dbReference type="PRINTS" id="PR00743">
    <property type="entry name" value="GLHYDRLASE36"/>
</dbReference>
<evidence type="ECO:0000313" key="7">
    <source>
        <dbReference type="EMBL" id="MFD1189573.1"/>
    </source>
</evidence>
<dbReference type="Pfam" id="PF02065">
    <property type="entry name" value="Melibiase"/>
    <property type="match status" value="1"/>
</dbReference>